<evidence type="ECO:0000313" key="1">
    <source>
        <dbReference type="EMBL" id="GCD95216.1"/>
    </source>
</evidence>
<dbReference type="OrthoDB" id="3190646at2"/>
<name>A0A401YKU3_9ACTN</name>
<accession>A0A401YKU3</accession>
<protein>
    <submittedName>
        <fullName evidence="1">Uncharacterized protein</fullName>
    </submittedName>
</protein>
<evidence type="ECO:0000313" key="2">
    <source>
        <dbReference type="Proteomes" id="UP000286931"/>
    </source>
</evidence>
<dbReference type="AlphaFoldDB" id="A0A401YKU3"/>
<comment type="caution">
    <text evidence="1">The sequence shown here is derived from an EMBL/GenBank/DDBJ whole genome shotgun (WGS) entry which is preliminary data.</text>
</comment>
<keyword evidence="2" id="KW-1185">Reference proteome</keyword>
<dbReference type="EMBL" id="BIFH01000017">
    <property type="protein sequence ID" value="GCD95216.1"/>
    <property type="molecule type" value="Genomic_DNA"/>
</dbReference>
<dbReference type="Proteomes" id="UP000286931">
    <property type="component" value="Unassembled WGS sequence"/>
</dbReference>
<gene>
    <name evidence="1" type="ORF">EHYA_02886</name>
</gene>
<dbReference type="RefSeq" id="WP_160161403.1">
    <property type="nucleotide sequence ID" value="NZ_BIFH01000017.1"/>
</dbReference>
<reference evidence="1 2" key="1">
    <citation type="submission" date="2018-12" db="EMBL/GenBank/DDBJ databases">
        <title>Draft genome sequence of Embleya hyalina NBRC 13850T.</title>
        <authorList>
            <person name="Komaki H."/>
            <person name="Hosoyama A."/>
            <person name="Kimura A."/>
            <person name="Ichikawa N."/>
            <person name="Tamura T."/>
        </authorList>
    </citation>
    <scope>NUCLEOTIDE SEQUENCE [LARGE SCALE GENOMIC DNA]</scope>
    <source>
        <strain evidence="1 2">NBRC 13850</strain>
    </source>
</reference>
<organism evidence="1 2">
    <name type="scientific">Embleya hyalina</name>
    <dbReference type="NCBI Taxonomy" id="516124"/>
    <lineage>
        <taxon>Bacteria</taxon>
        <taxon>Bacillati</taxon>
        <taxon>Actinomycetota</taxon>
        <taxon>Actinomycetes</taxon>
        <taxon>Kitasatosporales</taxon>
        <taxon>Streptomycetaceae</taxon>
        <taxon>Embleya</taxon>
    </lineage>
</organism>
<sequence length="190" mass="19410">MHAEVVVEGPKNDSADRAFALATPEAGVVVAAVSTEPVGGCGHGMGWFLRRLGVHLLARLTDRPERGIADCLADTIAETAALHGARCDLGHEATPAASVVACRLLARELQYLVLGPGVVHLHHDRGPSSRMTGPDGPLAAARARPGIAAYAGVGSARLYSLSGASLAADGTDRPPAGITLTFGTPAPTTR</sequence>
<proteinExistence type="predicted"/>